<reference evidence="2 3" key="1">
    <citation type="submission" date="2015-12" db="EMBL/GenBank/DDBJ databases">
        <authorList>
            <person name="Shamseldin A."/>
            <person name="Moawad H."/>
            <person name="Abd El-Rahim W.M."/>
            <person name="Sadowsky M.J."/>
        </authorList>
    </citation>
    <scope>NUCLEOTIDE SEQUENCE [LARGE SCALE GENOMIC DNA]</scope>
    <source>
        <strain evidence="2 3">WF1</strain>
    </source>
</reference>
<feature type="transmembrane region" description="Helical" evidence="1">
    <location>
        <begin position="12"/>
        <end position="30"/>
    </location>
</feature>
<evidence type="ECO:0008006" key="4">
    <source>
        <dbReference type="Google" id="ProtNLM"/>
    </source>
</evidence>
<name>A0A1V8M6D4_9GAMM</name>
<accession>A0A1V8M6D4</accession>
<gene>
    <name evidence="2" type="ORF">AU255_04420</name>
</gene>
<dbReference type="PANTHER" id="PTHR31876:SF26">
    <property type="entry name" value="PROTEIN LIKE COV 2"/>
    <property type="match status" value="1"/>
</dbReference>
<dbReference type="OrthoDB" id="9780267at2"/>
<dbReference type="Proteomes" id="UP000191980">
    <property type="component" value="Unassembled WGS sequence"/>
</dbReference>
<dbReference type="PANTHER" id="PTHR31876">
    <property type="entry name" value="COV-LIKE PROTEIN 1"/>
    <property type="match status" value="1"/>
</dbReference>
<protein>
    <recommendedName>
        <fullName evidence="4">DUF502 domain-containing protein</fullName>
    </recommendedName>
</protein>
<dbReference type="InterPro" id="IPR007462">
    <property type="entry name" value="COV1-like"/>
</dbReference>
<sequence>MNSYIKRIANYFLIGVFAFIPIVVVLQIVLFMKELISGTFQFVYGYWDNYLITISIFVFSFYLFVYVGYRLTIVEGSWIIRLIDNIVNRIPLLNSIYRVIKKVVNLFTGHGQKQAREVVFTEYPKEDVWVPAYVTNRVEDMYILFIPTSPNPTSGFTVIVHESKIVKSKMNIEEATSFIISVGVDFNHIDNLHPLKPK</sequence>
<organism evidence="2 3">
    <name type="scientific">Methyloprofundus sedimenti</name>
    <dbReference type="NCBI Taxonomy" id="1420851"/>
    <lineage>
        <taxon>Bacteria</taxon>
        <taxon>Pseudomonadati</taxon>
        <taxon>Pseudomonadota</taxon>
        <taxon>Gammaproteobacteria</taxon>
        <taxon>Methylococcales</taxon>
        <taxon>Methylococcaceae</taxon>
        <taxon>Methyloprofundus</taxon>
    </lineage>
</organism>
<evidence type="ECO:0000313" key="2">
    <source>
        <dbReference type="EMBL" id="OQK17150.1"/>
    </source>
</evidence>
<comment type="caution">
    <text evidence="2">The sequence shown here is derived from an EMBL/GenBank/DDBJ whole genome shotgun (WGS) entry which is preliminary data.</text>
</comment>
<keyword evidence="1" id="KW-0472">Membrane</keyword>
<dbReference type="STRING" id="1420851.AU255_04420"/>
<evidence type="ECO:0000256" key="1">
    <source>
        <dbReference type="SAM" id="Phobius"/>
    </source>
</evidence>
<feature type="transmembrane region" description="Helical" evidence="1">
    <location>
        <begin position="50"/>
        <end position="69"/>
    </location>
</feature>
<evidence type="ECO:0000313" key="3">
    <source>
        <dbReference type="Proteomes" id="UP000191980"/>
    </source>
</evidence>
<dbReference type="AlphaFoldDB" id="A0A1V8M6D4"/>
<dbReference type="Pfam" id="PF04367">
    <property type="entry name" value="DUF502"/>
    <property type="match status" value="1"/>
</dbReference>
<dbReference type="RefSeq" id="WP_080521763.1">
    <property type="nucleotide sequence ID" value="NZ_LPUF01000001.1"/>
</dbReference>
<keyword evidence="1" id="KW-1133">Transmembrane helix</keyword>
<keyword evidence="3" id="KW-1185">Reference proteome</keyword>
<keyword evidence="1" id="KW-0812">Transmembrane</keyword>
<proteinExistence type="predicted"/>
<dbReference type="EMBL" id="LPUF01000001">
    <property type="protein sequence ID" value="OQK17150.1"/>
    <property type="molecule type" value="Genomic_DNA"/>
</dbReference>